<keyword evidence="2" id="KW-0175">Coiled coil</keyword>
<proteinExistence type="predicted"/>
<dbReference type="Proteomes" id="UP000288623">
    <property type="component" value="Unassembled WGS sequence"/>
</dbReference>
<dbReference type="OrthoDB" id="9814833at2"/>
<dbReference type="InterPro" id="IPR047057">
    <property type="entry name" value="MerR_fam"/>
</dbReference>
<dbReference type="RefSeq" id="WP_126989046.1">
    <property type="nucleotide sequence ID" value="NZ_JTFC01000003.1"/>
</dbReference>
<dbReference type="SUPFAM" id="SSF46955">
    <property type="entry name" value="Putative DNA-binding domain"/>
    <property type="match status" value="1"/>
</dbReference>
<dbReference type="EMBL" id="JTFC01000003">
    <property type="protein sequence ID" value="RUS58422.1"/>
    <property type="molecule type" value="Genomic_DNA"/>
</dbReference>
<comment type="caution">
    <text evidence="4">The sequence shown here is derived from an EMBL/GenBank/DDBJ whole genome shotgun (WGS) entry which is preliminary data.</text>
</comment>
<dbReference type="CDD" id="cd01106">
    <property type="entry name" value="HTH_TipAL-Mta"/>
    <property type="match status" value="1"/>
</dbReference>
<dbReference type="PANTHER" id="PTHR30204:SF96">
    <property type="entry name" value="CHROMOSOME-ANCHORING PROTEIN RACA"/>
    <property type="match status" value="1"/>
</dbReference>
<dbReference type="PRINTS" id="PR00040">
    <property type="entry name" value="HTHMERR"/>
</dbReference>
<evidence type="ECO:0000256" key="2">
    <source>
        <dbReference type="SAM" id="Coils"/>
    </source>
</evidence>
<dbReference type="AlphaFoldDB" id="A0A433RYR6"/>
<feature type="coiled-coil region" evidence="2">
    <location>
        <begin position="78"/>
        <end position="105"/>
    </location>
</feature>
<dbReference type="PROSITE" id="PS50937">
    <property type="entry name" value="HTH_MERR_2"/>
    <property type="match status" value="1"/>
</dbReference>
<dbReference type="InterPro" id="IPR036244">
    <property type="entry name" value="TipA-like_antibiotic-bd"/>
</dbReference>
<reference evidence="4 5" key="1">
    <citation type="submission" date="2014-11" db="EMBL/GenBank/DDBJ databases">
        <title>Genome sequence and analysis of novel Kurthia sp.</title>
        <authorList>
            <person name="Lawson J.N."/>
            <person name="Gonzalez J.E."/>
            <person name="Rinauldi L."/>
            <person name="Xuan Z."/>
            <person name="Firman A."/>
            <person name="Shaddox L."/>
            <person name="Trudeau A."/>
            <person name="Shah S."/>
            <person name="Reiman D."/>
        </authorList>
    </citation>
    <scope>NUCLEOTIDE SEQUENCE [LARGE SCALE GENOMIC DNA]</scope>
    <source>
        <strain evidence="4 5">3B1D</strain>
    </source>
</reference>
<name>A0A433RYR6_9BACL</name>
<dbReference type="GO" id="GO:0003677">
    <property type="term" value="F:DNA binding"/>
    <property type="evidence" value="ECO:0007669"/>
    <property type="project" value="UniProtKB-KW"/>
</dbReference>
<evidence type="ECO:0000313" key="5">
    <source>
        <dbReference type="Proteomes" id="UP000288623"/>
    </source>
</evidence>
<gene>
    <name evidence="4" type="ORF">QI30_00680</name>
</gene>
<evidence type="ECO:0000256" key="1">
    <source>
        <dbReference type="ARBA" id="ARBA00023125"/>
    </source>
</evidence>
<keyword evidence="1" id="KW-0238">DNA-binding</keyword>
<dbReference type="Pfam" id="PF13411">
    <property type="entry name" value="MerR_1"/>
    <property type="match status" value="1"/>
</dbReference>
<sequence>MYSIQQLAKLANVTTRTLRYYDQLGLLHPTSYSKGGYRLYDQAALKRLQTILFYKEFNLSLEDIASLLKDEQHFKALLEKQQQLISAQQRQLALLQRNIQRTLQELKGEQIMTDNERFEGFKKALIEENEQQYGQEIRAKYGNEAIDNSNAKLMGKTEQQYEEMKQLEQRLFEQLKLGLQSGMQSNAAKEAAHLHKQWLIHSWKDYTPQMHQALADMYVADERFTAYYDQHGVGMTQFLRDAIYTYIK</sequence>
<dbReference type="InterPro" id="IPR000551">
    <property type="entry name" value="MerR-type_HTH_dom"/>
</dbReference>
<dbReference type="Gene3D" id="1.10.490.50">
    <property type="entry name" value="Antibiotic binding domain of TipA-like multidrug resistance regulators"/>
    <property type="match status" value="1"/>
</dbReference>
<evidence type="ECO:0000259" key="3">
    <source>
        <dbReference type="PROSITE" id="PS50937"/>
    </source>
</evidence>
<accession>A0A433RYR6</accession>
<dbReference type="InterPro" id="IPR012925">
    <property type="entry name" value="TipAS_dom"/>
</dbReference>
<dbReference type="SUPFAM" id="SSF89082">
    <property type="entry name" value="Antibiotic binding domain of TipA-like multidrug resistance regulators"/>
    <property type="match status" value="1"/>
</dbReference>
<dbReference type="InterPro" id="IPR009061">
    <property type="entry name" value="DNA-bd_dom_put_sf"/>
</dbReference>
<feature type="domain" description="HTH merR-type" evidence="3">
    <location>
        <begin position="1"/>
        <end position="70"/>
    </location>
</feature>
<evidence type="ECO:0000313" key="4">
    <source>
        <dbReference type="EMBL" id="RUS58422.1"/>
    </source>
</evidence>
<dbReference type="Gene3D" id="1.10.1660.10">
    <property type="match status" value="1"/>
</dbReference>
<dbReference type="GO" id="GO:0003700">
    <property type="term" value="F:DNA-binding transcription factor activity"/>
    <property type="evidence" value="ECO:0007669"/>
    <property type="project" value="InterPro"/>
</dbReference>
<dbReference type="SMART" id="SM00422">
    <property type="entry name" value="HTH_MERR"/>
    <property type="match status" value="1"/>
</dbReference>
<dbReference type="PANTHER" id="PTHR30204">
    <property type="entry name" value="REDOX-CYCLING DRUG-SENSING TRANSCRIPTIONAL ACTIVATOR SOXR"/>
    <property type="match status" value="1"/>
</dbReference>
<organism evidence="4 5">
    <name type="scientific">Candidatus Kurthia intestinigallinarum</name>
    <dbReference type="NCBI Taxonomy" id="1562256"/>
    <lineage>
        <taxon>Bacteria</taxon>
        <taxon>Bacillati</taxon>
        <taxon>Bacillota</taxon>
        <taxon>Bacilli</taxon>
        <taxon>Bacillales</taxon>
        <taxon>Caryophanaceae</taxon>
        <taxon>Kurthia</taxon>
    </lineage>
</organism>
<keyword evidence="5" id="KW-1185">Reference proteome</keyword>
<protein>
    <recommendedName>
        <fullName evidence="3">HTH merR-type domain-containing protein</fullName>
    </recommendedName>
</protein>
<dbReference type="Pfam" id="PF07739">
    <property type="entry name" value="TipAS"/>
    <property type="match status" value="1"/>
</dbReference>